<dbReference type="RefSeq" id="WP_110104783.1">
    <property type="nucleotide sequence ID" value="NZ_JACBZZ010000001.1"/>
</dbReference>
<name>A0A2V3DVU9_9MICC</name>
<dbReference type="AlphaFoldDB" id="A0A2V3DVU9"/>
<accession>A0A2V3DVU9</accession>
<reference evidence="1 2" key="1">
    <citation type="submission" date="2018-05" db="EMBL/GenBank/DDBJ databases">
        <title>Genetic diversity of glacier-inhabiting Cryobacterium bacteria in China and description of Cryobacterium mengkeensis sp. nov. and Arthrobacter glacialis sp. nov.</title>
        <authorList>
            <person name="Liu Q."/>
            <person name="Xin Y.-H."/>
        </authorList>
    </citation>
    <scope>NUCLEOTIDE SEQUENCE [LARGE SCALE GENOMIC DNA]</scope>
    <source>
        <strain evidence="1 2">GP3</strain>
    </source>
</reference>
<evidence type="ECO:0000313" key="1">
    <source>
        <dbReference type="EMBL" id="PXA69498.1"/>
    </source>
</evidence>
<comment type="caution">
    <text evidence="1">The sequence shown here is derived from an EMBL/GenBank/DDBJ whole genome shotgun (WGS) entry which is preliminary data.</text>
</comment>
<gene>
    <name evidence="1" type="ORF">CVS29_02850</name>
</gene>
<organism evidence="1 2">
    <name type="scientific">Arthrobacter psychrochitiniphilus</name>
    <dbReference type="NCBI Taxonomy" id="291045"/>
    <lineage>
        <taxon>Bacteria</taxon>
        <taxon>Bacillati</taxon>
        <taxon>Actinomycetota</taxon>
        <taxon>Actinomycetes</taxon>
        <taxon>Micrococcales</taxon>
        <taxon>Micrococcaceae</taxon>
        <taxon>Arthrobacter</taxon>
    </lineage>
</organism>
<dbReference type="OrthoDB" id="4952863at2"/>
<keyword evidence="2" id="KW-1185">Reference proteome</keyword>
<protein>
    <submittedName>
        <fullName evidence="1">Uncharacterized protein</fullName>
    </submittedName>
</protein>
<evidence type="ECO:0000313" key="2">
    <source>
        <dbReference type="Proteomes" id="UP000246303"/>
    </source>
</evidence>
<dbReference type="EMBL" id="QHLZ01000001">
    <property type="protein sequence ID" value="PXA69498.1"/>
    <property type="molecule type" value="Genomic_DNA"/>
</dbReference>
<sequence>MAEEGQYPPRQAQSAQWAKKDRFRMRYGASALIIGWLGTFLLFCLGLTVANLIAEGPHGLGAGFFFLAVMFGFPVALLAGLPLAVLLAWPLRRVRDQRLHVVAFALAMGVVATGAVLFFYAPDSAEMGGLMVALILWTAACGAIGRASVIKLVTRRNPLVPGGLEDGLSRTDPVGSP</sequence>
<dbReference type="Proteomes" id="UP000246303">
    <property type="component" value="Unassembled WGS sequence"/>
</dbReference>
<proteinExistence type="predicted"/>